<dbReference type="Pfam" id="PF18144">
    <property type="entry name" value="SMODS"/>
    <property type="match status" value="1"/>
</dbReference>
<name>A0A430B6M1_9ENTE</name>
<evidence type="ECO:0000313" key="3">
    <source>
        <dbReference type="EMBL" id="RSU15956.1"/>
    </source>
</evidence>
<comment type="caution">
    <text evidence="3">The sequence shown here is derived from an EMBL/GenBank/DDBJ whole genome shotgun (WGS) entry which is preliminary data.</text>
</comment>
<keyword evidence="4" id="KW-1185">Reference proteome</keyword>
<dbReference type="GO" id="GO:0016779">
    <property type="term" value="F:nucleotidyltransferase activity"/>
    <property type="evidence" value="ECO:0007669"/>
    <property type="project" value="InterPro"/>
</dbReference>
<evidence type="ECO:0000256" key="1">
    <source>
        <dbReference type="ARBA" id="ARBA00023118"/>
    </source>
</evidence>
<keyword evidence="1" id="KW-0051">Antiviral defense</keyword>
<dbReference type="RefSeq" id="WP_126792916.1">
    <property type="nucleotide sequence ID" value="NZ_CP060720.1"/>
</dbReference>
<proteinExistence type="predicted"/>
<evidence type="ECO:0008006" key="5">
    <source>
        <dbReference type="Google" id="ProtNLM"/>
    </source>
</evidence>
<dbReference type="GO" id="GO:0051607">
    <property type="term" value="P:defense response to virus"/>
    <property type="evidence" value="ECO:0007669"/>
    <property type="project" value="UniProtKB-KW"/>
</dbReference>
<protein>
    <recommendedName>
        <fullName evidence="5">Nucleotidyltransferase</fullName>
    </recommendedName>
</protein>
<dbReference type="CDD" id="cd05400">
    <property type="entry name" value="NT_2-5OAS_ClassI-CCAase"/>
    <property type="match status" value="1"/>
</dbReference>
<dbReference type="Gene3D" id="3.30.460.10">
    <property type="entry name" value="Beta Polymerase, domain 2"/>
    <property type="match status" value="1"/>
</dbReference>
<organism evidence="3 4">
    <name type="scientific">Vagococcus carniphilus</name>
    <dbReference type="NCBI Taxonomy" id="218144"/>
    <lineage>
        <taxon>Bacteria</taxon>
        <taxon>Bacillati</taxon>
        <taxon>Bacillota</taxon>
        <taxon>Bacilli</taxon>
        <taxon>Lactobacillales</taxon>
        <taxon>Enterococcaceae</taxon>
        <taxon>Vagococcus</taxon>
    </lineage>
</organism>
<evidence type="ECO:0000256" key="2">
    <source>
        <dbReference type="SAM" id="MobiDB-lite"/>
    </source>
</evidence>
<reference evidence="3 4" key="1">
    <citation type="submission" date="2017-05" db="EMBL/GenBank/DDBJ databases">
        <title>Vagococcus spp. assemblies.</title>
        <authorList>
            <person name="Gulvik C.A."/>
        </authorList>
    </citation>
    <scope>NUCLEOTIDE SEQUENCE [LARGE SCALE GENOMIC DNA]</scope>
    <source>
        <strain evidence="3 4">SS1714</strain>
    </source>
</reference>
<evidence type="ECO:0000313" key="4">
    <source>
        <dbReference type="Proteomes" id="UP000288028"/>
    </source>
</evidence>
<accession>A0A430B6M1</accession>
<sequence>MSKQSQFLKLLSDIEPSRTTKSNCVTAHTNLRIFLKNHTTYKDIHLDTMLSGSYRRETAIRPKAQNGVIKRPDVDVVIVTNYDLSDSPSEVIDDLYNVLKDKYFNITKQTRSIGITTANVDMDAVPVIAPYGIDGTWYIADRDLDEWLITNPRGQIEHSTTTNTNNNYRYKPLVKLFKWWRRENPTIYKRPKGYLLELMVAENISKNNSNYAILFTETLESMVDKYSINILLDIVPFIPDPGVPNNSVLNGITSEQFKALYKKIEEHAIISRQALDTEDGEESTKLWKKVFGNEFPVSTSSSNSLYSEQNASTNFNFPNKPLKPNGPNGFGK</sequence>
<dbReference type="GeneID" id="95581824"/>
<dbReference type="OrthoDB" id="7572058at2"/>
<dbReference type="InterPro" id="IPR043519">
    <property type="entry name" value="NT_sf"/>
</dbReference>
<gene>
    <name evidence="3" type="ORF">CBF28_05875</name>
</gene>
<dbReference type="EMBL" id="NGKB01000004">
    <property type="protein sequence ID" value="RSU15956.1"/>
    <property type="molecule type" value="Genomic_DNA"/>
</dbReference>
<dbReference type="AlphaFoldDB" id="A0A430B6M1"/>
<feature type="region of interest" description="Disordered" evidence="2">
    <location>
        <begin position="298"/>
        <end position="332"/>
    </location>
</feature>
<feature type="compositionally biased region" description="Low complexity" evidence="2">
    <location>
        <begin position="314"/>
        <end position="332"/>
    </location>
</feature>
<dbReference type="Proteomes" id="UP000288028">
    <property type="component" value="Unassembled WGS sequence"/>
</dbReference>
<feature type="compositionally biased region" description="Polar residues" evidence="2">
    <location>
        <begin position="298"/>
        <end position="313"/>
    </location>
</feature>
<dbReference type="InterPro" id="IPR006116">
    <property type="entry name" value="NT_2-5OAS_ClassI-CCAase"/>
</dbReference>